<evidence type="ECO:0000256" key="9">
    <source>
        <dbReference type="PIRSR" id="PIRSR000290-3"/>
    </source>
</evidence>
<dbReference type="InterPro" id="IPR008922">
    <property type="entry name" value="Di-copper_centre_dom_sf"/>
</dbReference>
<evidence type="ECO:0000256" key="6">
    <source>
        <dbReference type="ARBA" id="ARBA00023157"/>
    </source>
</evidence>
<dbReference type="InterPro" id="IPR016213">
    <property type="entry name" value="Polyphenol_oxidase"/>
</dbReference>
<feature type="binding site" evidence="7">
    <location>
        <position position="210"/>
    </location>
    <ligand>
        <name>Cu cation</name>
        <dbReference type="ChEBI" id="CHEBI:23378"/>
        <label>A</label>
    </ligand>
</feature>
<dbReference type="FunFam" id="1.10.1280.10:FF:000007">
    <property type="entry name" value="Polyphenol oxidase, chloroplastic"/>
    <property type="match status" value="1"/>
</dbReference>
<dbReference type="Pfam" id="PF00264">
    <property type="entry name" value="Tyrosinase"/>
    <property type="match status" value="1"/>
</dbReference>
<dbReference type="PRINTS" id="PR00092">
    <property type="entry name" value="TYROSINASE"/>
</dbReference>
<dbReference type="Gene3D" id="1.10.1280.10">
    <property type="entry name" value="Di-copper center containing domain from catechol oxidase"/>
    <property type="match status" value="1"/>
</dbReference>
<feature type="binding site" evidence="7">
    <location>
        <position position="338"/>
    </location>
    <ligand>
        <name>Cu cation</name>
        <dbReference type="ChEBI" id="CHEBI:23378"/>
        <label>B</label>
    </ligand>
</feature>
<feature type="binding site" evidence="7">
    <location>
        <position position="334"/>
    </location>
    <ligand>
        <name>Cu cation</name>
        <dbReference type="ChEBI" id="CHEBI:23378"/>
        <label>B</label>
    </ligand>
</feature>
<comment type="caution">
    <text evidence="12">The sequence shown here is derived from an EMBL/GenBank/DDBJ whole genome shotgun (WGS) entry which is preliminary data.</text>
</comment>
<feature type="domain" description="Tyrosinase copper-binding" evidence="11">
    <location>
        <begin position="361"/>
        <end position="372"/>
    </location>
</feature>
<dbReference type="InterPro" id="IPR022739">
    <property type="entry name" value="Polyphenol_oxidase_cen"/>
</dbReference>
<evidence type="ECO:0000256" key="7">
    <source>
        <dbReference type="PIRSR" id="PIRSR000290-1"/>
    </source>
</evidence>
<feature type="binding site" evidence="7">
    <location>
        <position position="368"/>
    </location>
    <ligand>
        <name>Cu cation</name>
        <dbReference type="ChEBI" id="CHEBI:23378"/>
        <label>B</label>
    </ligand>
</feature>
<sequence length="590" mass="67369">MNSICSFAPIIFTIPLNPLFKNKSLTYNNRNRNHDHTTIVSCEVGKNDISQNPNSNNDQEYITKWDRRNLLVRLGGLCGAASTTFTGNPSQLLAAPVAVDITDCGPTTDITVGPIGLECCPPTPQNIVDFRPNNNQVLRVRPAAHLVDGKYIEKYSNAINLMKNLPSDDPRNFIQQANVHCAYCDGSYHQVGFPDLDFQVHIDWLFLPFHRCYLYFFEKILGKLIDDPTFALPFWNWDHPDGMQMPAIYTDPNSPLYDPFRDQAHLPPALIDLSYDGSDLTDPIPPEDLIASNLTIMYRQMISNAKNATLFFGRPYRLGDTEPSGAGTLETMPHNPVHVWTGDPTQPLRIDMGAFFSAARDPIFYAHHSNVDRMWNIWKTLGGKRRDFTDEDWLDVAFYFYDENARPVRIRVRDCLDSKQLGYIYQDVEIPWLNSRPTPSNTRLATSSSLQNNMWTTTFPKKIDSTIRTQVTRPQKSRSCKQKEDEEEVLVIKFELPKMEEFVKFDVYINEQNDNPGKLTRLKTKYAGSFANMPIRRMRENMMNITFTLGLTDLIDDLGVDDVDNLEVVLVPRAKSDVITVNEISINYIS</sequence>
<feature type="disulfide bond" evidence="8">
    <location>
        <begin position="119"/>
        <end position="181"/>
    </location>
</feature>
<evidence type="ECO:0000313" key="13">
    <source>
        <dbReference type="Proteomes" id="UP001443914"/>
    </source>
</evidence>
<dbReference type="Pfam" id="PF12143">
    <property type="entry name" value="PPO1_KFDV"/>
    <property type="match status" value="1"/>
</dbReference>
<evidence type="ECO:0000256" key="4">
    <source>
        <dbReference type="ARBA" id="ARBA00023002"/>
    </source>
</evidence>
<evidence type="ECO:0000256" key="8">
    <source>
        <dbReference type="PIRSR" id="PIRSR000290-2"/>
    </source>
</evidence>
<evidence type="ECO:0000313" key="12">
    <source>
        <dbReference type="EMBL" id="KAK9757491.1"/>
    </source>
</evidence>
<dbReference type="InterPro" id="IPR050316">
    <property type="entry name" value="Tyrosinase/Hemocyanin"/>
</dbReference>
<keyword evidence="4" id="KW-0560">Oxidoreductase</keyword>
<dbReference type="AlphaFoldDB" id="A0AAW1NAD2"/>
<keyword evidence="13" id="KW-1185">Reference proteome</keyword>
<evidence type="ECO:0000259" key="10">
    <source>
        <dbReference type="PROSITE" id="PS00497"/>
    </source>
</evidence>
<keyword evidence="6 8" id="KW-1015">Disulfide bond</keyword>
<reference evidence="12" key="1">
    <citation type="submission" date="2024-03" db="EMBL/GenBank/DDBJ databases">
        <title>WGS assembly of Saponaria officinalis var. Norfolk2.</title>
        <authorList>
            <person name="Jenkins J."/>
            <person name="Shu S."/>
            <person name="Grimwood J."/>
            <person name="Barry K."/>
            <person name="Goodstein D."/>
            <person name="Schmutz J."/>
            <person name="Leebens-Mack J."/>
            <person name="Osbourn A."/>
        </authorList>
    </citation>
    <scope>NUCLEOTIDE SEQUENCE [LARGE SCALE GENOMIC DNA]</scope>
    <source>
        <strain evidence="12">JIC</strain>
    </source>
</reference>
<dbReference type="GO" id="GO:0046148">
    <property type="term" value="P:pigment biosynthetic process"/>
    <property type="evidence" value="ECO:0007669"/>
    <property type="project" value="InterPro"/>
</dbReference>
<comment type="similarity">
    <text evidence="1">Belongs to the tyrosinase family.</text>
</comment>
<dbReference type="EMBL" id="JBDFQZ010000001">
    <property type="protein sequence ID" value="KAK9757491.1"/>
    <property type="molecule type" value="Genomic_DNA"/>
</dbReference>
<dbReference type="Proteomes" id="UP001443914">
    <property type="component" value="Unassembled WGS sequence"/>
</dbReference>
<dbReference type="InterPro" id="IPR022740">
    <property type="entry name" value="Polyphenol_oxidase_C"/>
</dbReference>
<evidence type="ECO:0000256" key="1">
    <source>
        <dbReference type="ARBA" id="ARBA00009928"/>
    </source>
</evidence>
<protein>
    <recommendedName>
        <fullName evidence="10 11">Tyrosinase copper-binding domain-containing protein</fullName>
    </recommendedName>
</protein>
<dbReference type="GO" id="GO:0046872">
    <property type="term" value="F:metal ion binding"/>
    <property type="evidence" value="ECO:0007669"/>
    <property type="project" value="UniProtKB-KW"/>
</dbReference>
<feature type="binding site" evidence="7">
    <location>
        <position position="201"/>
    </location>
    <ligand>
        <name>Cu cation</name>
        <dbReference type="ChEBI" id="CHEBI:23378"/>
        <label>A</label>
    </ligand>
</feature>
<dbReference type="PROSITE" id="PS00497">
    <property type="entry name" value="TYROSINASE_1"/>
    <property type="match status" value="1"/>
</dbReference>
<feature type="cross-link" description="2'-(S-cysteinyl)-histidine (Cys-His)" evidence="9">
    <location>
        <begin position="184"/>
        <end position="201"/>
    </location>
</feature>
<evidence type="ECO:0000259" key="11">
    <source>
        <dbReference type="PROSITE" id="PS00498"/>
    </source>
</evidence>
<evidence type="ECO:0000256" key="3">
    <source>
        <dbReference type="ARBA" id="ARBA00022784"/>
    </source>
</evidence>
<feature type="binding site" evidence="7">
    <location>
        <position position="180"/>
    </location>
    <ligand>
        <name>Cu cation</name>
        <dbReference type="ChEBI" id="CHEBI:23378"/>
        <label>A</label>
    </ligand>
</feature>
<keyword evidence="5 7" id="KW-0186">Copper</keyword>
<keyword evidence="3" id="KW-0883">Thioether bond</keyword>
<proteinExistence type="inferred from homology"/>
<feature type="domain" description="Tyrosinase copper-binding" evidence="10">
    <location>
        <begin position="201"/>
        <end position="218"/>
    </location>
</feature>
<comment type="cofactor">
    <cofactor evidence="7">
        <name>Cu(2+)</name>
        <dbReference type="ChEBI" id="CHEBI:29036"/>
    </cofactor>
    <text evidence="7">Binds 2 copper ions per subunit.</text>
</comment>
<evidence type="ECO:0000256" key="5">
    <source>
        <dbReference type="ARBA" id="ARBA00023008"/>
    </source>
</evidence>
<dbReference type="PANTHER" id="PTHR11474:SF95">
    <property type="entry name" value="POLYPHENOL OXIDASE, CHLOROPLASTIC-LIKE"/>
    <property type="match status" value="1"/>
</dbReference>
<organism evidence="12 13">
    <name type="scientific">Saponaria officinalis</name>
    <name type="common">Common soapwort</name>
    <name type="synonym">Lychnis saponaria</name>
    <dbReference type="NCBI Taxonomy" id="3572"/>
    <lineage>
        <taxon>Eukaryota</taxon>
        <taxon>Viridiplantae</taxon>
        <taxon>Streptophyta</taxon>
        <taxon>Embryophyta</taxon>
        <taxon>Tracheophyta</taxon>
        <taxon>Spermatophyta</taxon>
        <taxon>Magnoliopsida</taxon>
        <taxon>eudicotyledons</taxon>
        <taxon>Gunneridae</taxon>
        <taxon>Pentapetalae</taxon>
        <taxon>Caryophyllales</taxon>
        <taxon>Caryophyllaceae</taxon>
        <taxon>Caryophylleae</taxon>
        <taxon>Saponaria</taxon>
    </lineage>
</organism>
<accession>A0AAW1NAD2</accession>
<dbReference type="PROSITE" id="PS00498">
    <property type="entry name" value="TYROSINASE_2"/>
    <property type="match status" value="1"/>
</dbReference>
<dbReference type="PANTHER" id="PTHR11474">
    <property type="entry name" value="TYROSINASE FAMILY MEMBER"/>
    <property type="match status" value="1"/>
</dbReference>
<dbReference type="Pfam" id="PF12142">
    <property type="entry name" value="PPO1_DWL"/>
    <property type="match status" value="1"/>
</dbReference>
<dbReference type="GO" id="GO:0004097">
    <property type="term" value="F:catechol oxidase activity"/>
    <property type="evidence" value="ECO:0007669"/>
    <property type="project" value="InterPro"/>
</dbReference>
<name>A0AAW1NAD2_SAPOF</name>
<keyword evidence="2 7" id="KW-0479">Metal-binding</keyword>
<dbReference type="PIRSF" id="PIRSF000290">
    <property type="entry name" value="PPO_plant"/>
    <property type="match status" value="1"/>
</dbReference>
<gene>
    <name evidence="12" type="ORF">RND81_01G165900</name>
</gene>
<dbReference type="InterPro" id="IPR002227">
    <property type="entry name" value="Tyrosinase_Cu-bd"/>
</dbReference>
<dbReference type="SUPFAM" id="SSF48056">
    <property type="entry name" value="Di-copper centre-containing domain"/>
    <property type="match status" value="1"/>
</dbReference>
<feature type="disulfide bond" evidence="8">
    <location>
        <begin position="104"/>
        <end position="120"/>
    </location>
</feature>
<evidence type="ECO:0000256" key="2">
    <source>
        <dbReference type="ARBA" id="ARBA00022723"/>
    </source>
</evidence>